<dbReference type="Proteomes" id="UP001501734">
    <property type="component" value="Unassembled WGS sequence"/>
</dbReference>
<dbReference type="RefSeq" id="WP_344911825.1">
    <property type="nucleotide sequence ID" value="NZ_BAABDL010000077.1"/>
</dbReference>
<reference evidence="2" key="1">
    <citation type="journal article" date="2019" name="Int. J. Syst. Evol. Microbiol.">
        <title>The Global Catalogue of Microorganisms (GCM) 10K type strain sequencing project: providing services to taxonomists for standard genome sequencing and annotation.</title>
        <authorList>
            <consortium name="The Broad Institute Genomics Platform"/>
            <consortium name="The Broad Institute Genome Sequencing Center for Infectious Disease"/>
            <person name="Wu L."/>
            <person name="Ma J."/>
        </authorList>
    </citation>
    <scope>NUCLEOTIDE SEQUENCE [LARGE SCALE GENOMIC DNA]</scope>
    <source>
        <strain evidence="2">JCM 17250</strain>
    </source>
</reference>
<proteinExistence type="predicted"/>
<comment type="caution">
    <text evidence="1">The sequence shown here is derived from an EMBL/GenBank/DDBJ whole genome shotgun (WGS) entry which is preliminary data.</text>
</comment>
<sequence length="61" mass="7499">MKENHSYLTYYSANIYINCLSININDYQHCYPHNQAIFYSYPRLYPHYPQNNYTSYPQLDH</sequence>
<dbReference type="EMBL" id="BAABDL010000077">
    <property type="protein sequence ID" value="GAA4070116.1"/>
    <property type="molecule type" value="Genomic_DNA"/>
</dbReference>
<accession>A0ABP7VMR6</accession>
<evidence type="ECO:0000313" key="2">
    <source>
        <dbReference type="Proteomes" id="UP001501734"/>
    </source>
</evidence>
<evidence type="ECO:0000313" key="1">
    <source>
        <dbReference type="EMBL" id="GAA4070116.1"/>
    </source>
</evidence>
<protein>
    <submittedName>
        <fullName evidence="1">Uncharacterized protein</fullName>
    </submittedName>
</protein>
<keyword evidence="2" id="KW-1185">Reference proteome</keyword>
<organism evidence="1 2">
    <name type="scientific">Amphibacillus indicireducens</name>
    <dbReference type="NCBI Taxonomy" id="1076330"/>
    <lineage>
        <taxon>Bacteria</taxon>
        <taxon>Bacillati</taxon>
        <taxon>Bacillota</taxon>
        <taxon>Bacilli</taxon>
        <taxon>Bacillales</taxon>
        <taxon>Bacillaceae</taxon>
        <taxon>Amphibacillus</taxon>
    </lineage>
</organism>
<gene>
    <name evidence="1" type="ORF">GCM10022410_14930</name>
</gene>
<name>A0ABP7VMR6_9BACI</name>